<protein>
    <recommendedName>
        <fullName evidence="3">Thioredoxin-like fold domain-containing protein</fullName>
    </recommendedName>
</protein>
<name>A0A1R2CY08_9CILI</name>
<proteinExistence type="predicted"/>
<dbReference type="PANTHER" id="PTHR33875">
    <property type="entry name" value="OS09G0542200 PROTEIN"/>
    <property type="match status" value="1"/>
</dbReference>
<comment type="caution">
    <text evidence="1">The sequence shown here is derived from an EMBL/GenBank/DDBJ whole genome shotgun (WGS) entry which is preliminary data.</text>
</comment>
<dbReference type="SUPFAM" id="SSF52833">
    <property type="entry name" value="Thioredoxin-like"/>
    <property type="match status" value="1"/>
</dbReference>
<dbReference type="InterPro" id="IPR036249">
    <property type="entry name" value="Thioredoxin-like_sf"/>
</dbReference>
<sequence length="204" mass="23313">MKLVFLLLGVLAWAQQPTPVPVPADGFYLGPVSTNYTIDVFYDHLCSDSKDAFPALYQYWTANQAWLGMNIHIFPLPYHDFSFVVAQAGRYIQQNYPTKFMNFVTYMFNYQYIILNNSPSWDFPTVQSKVAGLTNQATGVAYNEVLSALDDSNINMSSRYSYKYSSSRTMTGTPLYLINDVWVPEVTDYTTYSQWVSFFSGLNS</sequence>
<dbReference type="PANTHER" id="PTHR33875:SF2">
    <property type="entry name" value="ACR183CP"/>
    <property type="match status" value="1"/>
</dbReference>
<keyword evidence="2" id="KW-1185">Reference proteome</keyword>
<dbReference type="OrthoDB" id="289091at2759"/>
<accession>A0A1R2CY08</accession>
<dbReference type="Proteomes" id="UP000187209">
    <property type="component" value="Unassembled WGS sequence"/>
</dbReference>
<reference evidence="1 2" key="1">
    <citation type="submission" date="2016-11" db="EMBL/GenBank/DDBJ databases">
        <title>The macronuclear genome of Stentor coeruleus: a giant cell with tiny introns.</title>
        <authorList>
            <person name="Slabodnick M."/>
            <person name="Ruby J.G."/>
            <person name="Reiff S.B."/>
            <person name="Swart E.C."/>
            <person name="Gosai S."/>
            <person name="Prabakaran S."/>
            <person name="Witkowska E."/>
            <person name="Larue G.E."/>
            <person name="Fisher S."/>
            <person name="Freeman R.M."/>
            <person name="Gunawardena J."/>
            <person name="Chu W."/>
            <person name="Stover N.A."/>
            <person name="Gregory B.D."/>
            <person name="Nowacki M."/>
            <person name="Derisi J."/>
            <person name="Roy S.W."/>
            <person name="Marshall W.F."/>
            <person name="Sood P."/>
        </authorList>
    </citation>
    <scope>NUCLEOTIDE SEQUENCE [LARGE SCALE GENOMIC DNA]</scope>
    <source>
        <strain evidence="1">WM001</strain>
    </source>
</reference>
<gene>
    <name evidence="1" type="ORF">SteCoe_3102</name>
</gene>
<dbReference type="AlphaFoldDB" id="A0A1R2CY08"/>
<dbReference type="Gene3D" id="3.40.30.10">
    <property type="entry name" value="Glutaredoxin"/>
    <property type="match status" value="1"/>
</dbReference>
<organism evidence="1 2">
    <name type="scientific">Stentor coeruleus</name>
    <dbReference type="NCBI Taxonomy" id="5963"/>
    <lineage>
        <taxon>Eukaryota</taxon>
        <taxon>Sar</taxon>
        <taxon>Alveolata</taxon>
        <taxon>Ciliophora</taxon>
        <taxon>Postciliodesmatophora</taxon>
        <taxon>Heterotrichea</taxon>
        <taxon>Heterotrichida</taxon>
        <taxon>Stentoridae</taxon>
        <taxon>Stentor</taxon>
    </lineage>
</organism>
<dbReference type="EMBL" id="MPUH01000035">
    <property type="protein sequence ID" value="OMJ93904.1"/>
    <property type="molecule type" value="Genomic_DNA"/>
</dbReference>
<evidence type="ECO:0008006" key="3">
    <source>
        <dbReference type="Google" id="ProtNLM"/>
    </source>
</evidence>
<evidence type="ECO:0000313" key="2">
    <source>
        <dbReference type="Proteomes" id="UP000187209"/>
    </source>
</evidence>
<evidence type="ECO:0000313" key="1">
    <source>
        <dbReference type="EMBL" id="OMJ93904.1"/>
    </source>
</evidence>